<reference evidence="1 2" key="1">
    <citation type="submission" date="2021-06" db="EMBL/GenBank/DDBJ databases">
        <title>Caerostris extrusa draft genome.</title>
        <authorList>
            <person name="Kono N."/>
            <person name="Arakawa K."/>
        </authorList>
    </citation>
    <scope>NUCLEOTIDE SEQUENCE [LARGE SCALE GENOMIC DNA]</scope>
</reference>
<gene>
    <name evidence="1" type="ORF">CEXT_586971</name>
</gene>
<keyword evidence="2" id="KW-1185">Reference proteome</keyword>
<organism evidence="1 2">
    <name type="scientific">Caerostris extrusa</name>
    <name type="common">Bark spider</name>
    <name type="synonym">Caerostris bankana</name>
    <dbReference type="NCBI Taxonomy" id="172846"/>
    <lineage>
        <taxon>Eukaryota</taxon>
        <taxon>Metazoa</taxon>
        <taxon>Ecdysozoa</taxon>
        <taxon>Arthropoda</taxon>
        <taxon>Chelicerata</taxon>
        <taxon>Arachnida</taxon>
        <taxon>Araneae</taxon>
        <taxon>Araneomorphae</taxon>
        <taxon>Entelegynae</taxon>
        <taxon>Araneoidea</taxon>
        <taxon>Araneidae</taxon>
        <taxon>Caerostris</taxon>
    </lineage>
</organism>
<dbReference type="Proteomes" id="UP001054945">
    <property type="component" value="Unassembled WGS sequence"/>
</dbReference>
<protein>
    <submittedName>
        <fullName evidence="1">Uncharacterized protein</fullName>
    </submittedName>
</protein>
<dbReference type="EMBL" id="BPLR01016354">
    <property type="protein sequence ID" value="GIY83213.1"/>
    <property type="molecule type" value="Genomic_DNA"/>
</dbReference>
<proteinExistence type="predicted"/>
<comment type="caution">
    <text evidence="1">The sequence shown here is derived from an EMBL/GenBank/DDBJ whole genome shotgun (WGS) entry which is preliminary data.</text>
</comment>
<evidence type="ECO:0000313" key="2">
    <source>
        <dbReference type="Proteomes" id="UP001054945"/>
    </source>
</evidence>
<sequence length="50" mass="5591">MGASQTVSTRLQINLKVFSSRTIDMNKEPAPVIIHKTPIQEIHMELSISV</sequence>
<accession>A0AAV4WLL2</accession>
<dbReference type="AlphaFoldDB" id="A0AAV4WLL2"/>
<evidence type="ECO:0000313" key="1">
    <source>
        <dbReference type="EMBL" id="GIY83213.1"/>
    </source>
</evidence>
<feature type="non-terminal residue" evidence="1">
    <location>
        <position position="50"/>
    </location>
</feature>
<name>A0AAV4WLL2_CAEEX</name>